<reference evidence="2" key="1">
    <citation type="journal article" date="2019" name="Philos. Trans. R. Soc. Lond., B, Biol. Sci.">
        <title>Targeted metagenomic recovery of four divergent viruses reveals shared and distinctive characteristics of giant viruses of marine eukaryotes.</title>
        <authorList>
            <person name="Needham D.M."/>
            <person name="Poirier C."/>
            <person name="Hehenberger E."/>
            <person name="Jimenez V."/>
            <person name="Swalwell J.E."/>
            <person name="Santoro A.E."/>
            <person name="Worden A.Z."/>
        </authorList>
    </citation>
    <scope>NUCLEOTIDE SEQUENCE</scope>
    <source>
        <strain evidence="2">OPacV-662</strain>
    </source>
</reference>
<evidence type="ECO:0000256" key="1">
    <source>
        <dbReference type="SAM" id="Phobius"/>
    </source>
</evidence>
<name>A0A5J6VI46_9VIRU</name>
<accession>A0A5J6VI46</accession>
<keyword evidence="1" id="KW-0472">Membrane</keyword>
<proteinExistence type="predicted"/>
<organism evidence="2">
    <name type="scientific">Megaviridae environmental sample</name>
    <dbReference type="NCBI Taxonomy" id="1737588"/>
    <lineage>
        <taxon>Viruses</taxon>
        <taxon>Varidnaviria</taxon>
        <taxon>Bamfordvirae</taxon>
        <taxon>Nucleocytoviricota</taxon>
        <taxon>Megaviricetes</taxon>
        <taxon>Imitervirales</taxon>
        <taxon>Mimiviridae</taxon>
        <taxon>environmental samples</taxon>
    </lineage>
</organism>
<keyword evidence="1" id="KW-0812">Transmembrane</keyword>
<keyword evidence="1" id="KW-1133">Transmembrane helix</keyword>
<feature type="transmembrane region" description="Helical" evidence="1">
    <location>
        <begin position="50"/>
        <end position="68"/>
    </location>
</feature>
<protein>
    <submittedName>
        <fullName evidence="2">Uncharacterized protein</fullName>
    </submittedName>
</protein>
<evidence type="ECO:0000313" key="2">
    <source>
        <dbReference type="EMBL" id="QFG73762.1"/>
    </source>
</evidence>
<sequence length="95" mass="11146">MSLIIKKTPIMINRIDNSQFLLCILWWAYLFDATHFESSNNGILLYDNEILLYDNVYIIIFCLWICLLNKNYIIRSSITNTPLGEHAYSRTARAP</sequence>
<dbReference type="EMBL" id="MN448270">
    <property type="protein sequence ID" value="QFG73762.1"/>
    <property type="molecule type" value="Genomic_DNA"/>
</dbReference>